<reference evidence="2" key="1">
    <citation type="submission" date="2020-06" db="EMBL/GenBank/DDBJ databases">
        <authorList>
            <consortium name="Plant Systems Biology data submission"/>
        </authorList>
    </citation>
    <scope>NUCLEOTIDE SEQUENCE</scope>
    <source>
        <strain evidence="2">D6</strain>
    </source>
</reference>
<dbReference type="Proteomes" id="UP001153069">
    <property type="component" value="Unassembled WGS sequence"/>
</dbReference>
<proteinExistence type="predicted"/>
<feature type="compositionally biased region" description="Acidic residues" evidence="1">
    <location>
        <begin position="9"/>
        <end position="20"/>
    </location>
</feature>
<gene>
    <name evidence="2" type="ORF">SEMRO_1974_G308730.1</name>
</gene>
<comment type="caution">
    <text evidence="2">The sequence shown here is derived from an EMBL/GenBank/DDBJ whole genome shotgun (WGS) entry which is preliminary data.</text>
</comment>
<dbReference type="OrthoDB" id="56174at2759"/>
<sequence>MASVRFEDGGDGGGDDEASPEVEPFGVVDRGMALEDFEREEAQGFDGPNVWKAVDNVDETKATIGVAQDAAWNQARVEMQFIRQKMERLCGSQRPKFAAIFNLLFGPESEVYRCFKEEKIFDCHDDFLHFVLTFFLSSSYQVSTKQLFDKYSRINLEGALSKEEYSVYWKKIGTASLPSLQERNRSLTPTGMVPFWMKLEGSINNYGREIFIEGFPGPVMQVTLDDDKPHAHGNTYTAGLKSMRHVKDNVPGHTLHTLVLSYSQVPVQIAWEREVNDSSETATERIFSQGITPMAAQGGGDLRPISCAKDRGYWTHSILHQYFMKAGAKIRAGTVKRQPCIPMTYRQNITGKDTRVDVPVTGARTLQIMETTSHGRKLYCQAFRNGTGGVTLGISTEHGALPEWELVLAKPQDLVWYDDPGLSEDDRLKKSFLQLRTTFDNGTKTLYEDLAADLLSELHDLPVRALTTTQGSPEWFMLRKFSLTSSTTDRAIAACVGDEDWLEHSASWMTIKGMLEGLVVDVDEPRGKDNADDDAANDGDASVQSGALSDDTSQQEAEEQAEGNGDNSVKLSLAGLLDSEGLIQTAKHQIQFDEIDMAQVRAILKELGKNPSAAKDEAKKNKTDLKSFNIFLDAEPRLRRHVFKTKKHLSAIATKLGIADDGANQETIRKAIDSHLRSHPEAVIEVTLSKQQQKKEQIALLSDKNKLLLTVVKAGYLDPLKGDAKKHTRRGHQLECHIMRACLRELDEEGMDSPMKLIAACTAPLVERKQQRYVRGSIDFLAFASVDDIDVVPIGVEIKSRVAARTDQQATHQAEVIRRLLGEDRTPRQRQRKYFSVRADSDKFKRIVNSTHEAIQVLHHAFVYDLEYVLLLVGDNGGAVVYGVFVLVSDAIKEAYGDVLEDVYSSCLRWMYDDNTAGPSDDELQTVLDNVEVNKSSLDGHSFKMELALWKDINNNMTLPIPRLRHIIPLIFSYWNTLKGGSDATTNLIWHCQYSVPNNENQSVATARMLSLVGVHVHRMYQIATAREDLNRYSCLKRFRDSATERASFKKTQFLIIDHITKHFAPEETAAPVTPPRATAAAAGRGTRSQANVERTEVALIVTNKTPKRGVLAKYSSLEEKLVSGRLDKASQFVLERSKGHAGIPVKRIGDNGDLNGKGSRGSCIVCGAQTHCFCLHCKQFMCDTQSERALKLAAWKPHVIINGDSDKPIHIQRTCFYHYHKQGQEMALGDLAKRAANLNL</sequence>
<dbReference type="AlphaFoldDB" id="A0A9N8HU06"/>
<dbReference type="EMBL" id="CAICTM010001972">
    <property type="protein sequence ID" value="CAB9527303.1"/>
    <property type="molecule type" value="Genomic_DNA"/>
</dbReference>
<feature type="region of interest" description="Disordered" evidence="1">
    <location>
        <begin position="1"/>
        <end position="23"/>
    </location>
</feature>
<feature type="region of interest" description="Disordered" evidence="1">
    <location>
        <begin position="524"/>
        <end position="567"/>
    </location>
</feature>
<name>A0A9N8HU06_9STRA</name>
<organism evidence="2 3">
    <name type="scientific">Seminavis robusta</name>
    <dbReference type="NCBI Taxonomy" id="568900"/>
    <lineage>
        <taxon>Eukaryota</taxon>
        <taxon>Sar</taxon>
        <taxon>Stramenopiles</taxon>
        <taxon>Ochrophyta</taxon>
        <taxon>Bacillariophyta</taxon>
        <taxon>Bacillariophyceae</taxon>
        <taxon>Bacillariophycidae</taxon>
        <taxon>Naviculales</taxon>
        <taxon>Naviculaceae</taxon>
        <taxon>Seminavis</taxon>
    </lineage>
</organism>
<keyword evidence="3" id="KW-1185">Reference proteome</keyword>
<evidence type="ECO:0000313" key="3">
    <source>
        <dbReference type="Proteomes" id="UP001153069"/>
    </source>
</evidence>
<accession>A0A9N8HU06</accession>
<protein>
    <submittedName>
        <fullName evidence="2">Uncharacterized protein</fullName>
    </submittedName>
</protein>
<evidence type="ECO:0000256" key="1">
    <source>
        <dbReference type="SAM" id="MobiDB-lite"/>
    </source>
</evidence>
<evidence type="ECO:0000313" key="2">
    <source>
        <dbReference type="EMBL" id="CAB9527303.1"/>
    </source>
</evidence>
<feature type="compositionally biased region" description="Polar residues" evidence="1">
    <location>
        <begin position="542"/>
        <end position="552"/>
    </location>
</feature>